<dbReference type="STRING" id="1548547.BA177_09435"/>
<dbReference type="GO" id="GO:0006629">
    <property type="term" value="P:lipid metabolic process"/>
    <property type="evidence" value="ECO:0007669"/>
    <property type="project" value="InterPro"/>
</dbReference>
<dbReference type="InterPro" id="IPR017946">
    <property type="entry name" value="PLC-like_Pdiesterase_TIM-brl"/>
</dbReference>
<evidence type="ECO:0000259" key="7">
    <source>
        <dbReference type="PROSITE" id="PS51704"/>
    </source>
</evidence>
<dbReference type="PANTHER" id="PTHR43620:SF7">
    <property type="entry name" value="GLYCEROPHOSPHODIESTER PHOSPHODIESTERASE GDPD5-RELATED"/>
    <property type="match status" value="1"/>
</dbReference>
<gene>
    <name evidence="8" type="ORF">BA177_09435</name>
</gene>
<name>A0A193LFW1_9GAMM</name>
<dbReference type="PANTHER" id="PTHR43620">
    <property type="entry name" value="GLYCEROPHOSPHORYL DIESTER PHOSPHODIESTERASE"/>
    <property type="match status" value="1"/>
</dbReference>
<dbReference type="NCBIfam" id="NF008354">
    <property type="entry name" value="PRK11143.1"/>
    <property type="match status" value="1"/>
</dbReference>
<keyword evidence="3" id="KW-0732">Signal</keyword>
<protein>
    <recommendedName>
        <fullName evidence="2">glycerophosphodiester phosphodiesterase</fullName>
        <ecNumber evidence="2">3.1.4.46</ecNumber>
    </recommendedName>
</protein>
<proteinExistence type="inferred from homology"/>
<comment type="similarity">
    <text evidence="1">Belongs to the glycerophosphoryl diester phosphodiesterase family.</text>
</comment>
<comment type="catalytic activity">
    <reaction evidence="6">
        <text>a sn-glycero-3-phosphodiester + H2O = an alcohol + sn-glycerol 3-phosphate + H(+)</text>
        <dbReference type="Rhea" id="RHEA:12969"/>
        <dbReference type="ChEBI" id="CHEBI:15377"/>
        <dbReference type="ChEBI" id="CHEBI:15378"/>
        <dbReference type="ChEBI" id="CHEBI:30879"/>
        <dbReference type="ChEBI" id="CHEBI:57597"/>
        <dbReference type="ChEBI" id="CHEBI:83408"/>
        <dbReference type="EC" id="3.1.4.46"/>
    </reaction>
</comment>
<organism evidence="8 9">
    <name type="scientific">Woeseia oceani</name>
    <dbReference type="NCBI Taxonomy" id="1548547"/>
    <lineage>
        <taxon>Bacteria</taxon>
        <taxon>Pseudomonadati</taxon>
        <taxon>Pseudomonadota</taxon>
        <taxon>Gammaproteobacteria</taxon>
        <taxon>Woeseiales</taxon>
        <taxon>Woeseiaceae</taxon>
        <taxon>Woeseia</taxon>
    </lineage>
</organism>
<evidence type="ECO:0000313" key="9">
    <source>
        <dbReference type="Proteomes" id="UP000092695"/>
    </source>
</evidence>
<dbReference type="SUPFAM" id="SSF51695">
    <property type="entry name" value="PLC-like phosphodiesterases"/>
    <property type="match status" value="1"/>
</dbReference>
<dbReference type="GO" id="GO:0008889">
    <property type="term" value="F:glycerophosphodiester phosphodiesterase activity"/>
    <property type="evidence" value="ECO:0007669"/>
    <property type="project" value="UniProtKB-EC"/>
</dbReference>
<keyword evidence="9" id="KW-1185">Reference proteome</keyword>
<dbReference type="GO" id="GO:0006071">
    <property type="term" value="P:glycerol metabolic process"/>
    <property type="evidence" value="ECO:0007669"/>
    <property type="project" value="UniProtKB-KW"/>
</dbReference>
<dbReference type="InterPro" id="IPR030395">
    <property type="entry name" value="GP_PDE_dom"/>
</dbReference>
<dbReference type="Gene3D" id="3.20.20.190">
    <property type="entry name" value="Phosphatidylinositol (PI) phosphodiesterase"/>
    <property type="match status" value="1"/>
</dbReference>
<dbReference type="EC" id="3.1.4.46" evidence="2"/>
<evidence type="ECO:0000256" key="1">
    <source>
        <dbReference type="ARBA" id="ARBA00007277"/>
    </source>
</evidence>
<keyword evidence="4" id="KW-0319">Glycerol metabolism</keyword>
<dbReference type="Proteomes" id="UP000092695">
    <property type="component" value="Chromosome"/>
</dbReference>
<feature type="domain" description="GP-PDE" evidence="7">
    <location>
        <begin position="1"/>
        <end position="298"/>
    </location>
</feature>
<reference evidence="8 9" key="1">
    <citation type="submission" date="2016-06" db="EMBL/GenBank/DDBJ databases">
        <title>Complete genome sequence of a deep-branching marine Gamma Proteobacterium Woeseia oceani type strain XK5.</title>
        <authorList>
            <person name="Mu D."/>
            <person name="Du Z."/>
        </authorList>
    </citation>
    <scope>NUCLEOTIDE SEQUENCE [LARGE SCALE GENOMIC DNA]</scope>
    <source>
        <strain evidence="8 9">XK5</strain>
    </source>
</reference>
<evidence type="ECO:0000256" key="6">
    <source>
        <dbReference type="ARBA" id="ARBA00047512"/>
    </source>
</evidence>
<evidence type="ECO:0000313" key="8">
    <source>
        <dbReference type="EMBL" id="ANO51392.1"/>
    </source>
</evidence>
<dbReference type="PROSITE" id="PS51704">
    <property type="entry name" value="GP_PDE"/>
    <property type="match status" value="1"/>
</dbReference>
<dbReference type="KEGG" id="woc:BA177_09435"/>
<evidence type="ECO:0000256" key="2">
    <source>
        <dbReference type="ARBA" id="ARBA00012247"/>
    </source>
</evidence>
<dbReference type="Pfam" id="PF03009">
    <property type="entry name" value="GDPD"/>
    <property type="match status" value="1"/>
</dbReference>
<dbReference type="AlphaFoldDB" id="A0A193LFW1"/>
<evidence type="ECO:0000256" key="4">
    <source>
        <dbReference type="ARBA" id="ARBA00022798"/>
    </source>
</evidence>
<evidence type="ECO:0000256" key="5">
    <source>
        <dbReference type="ARBA" id="ARBA00022801"/>
    </source>
</evidence>
<accession>A0A193LFW1</accession>
<evidence type="ECO:0000256" key="3">
    <source>
        <dbReference type="ARBA" id="ARBA00022729"/>
    </source>
</evidence>
<dbReference type="EMBL" id="CP016268">
    <property type="protein sequence ID" value="ANO51392.1"/>
    <property type="molecule type" value="Genomic_DNA"/>
</dbReference>
<dbReference type="GO" id="GO:0042597">
    <property type="term" value="C:periplasmic space"/>
    <property type="evidence" value="ECO:0007669"/>
    <property type="project" value="TreeGrafter"/>
</dbReference>
<sequence length="300" mass="33323">MPEHTLPAKALAYGMGADFLEQDVVVSRDDELIVLHDIHIDRVSNVAELFPGRARSDGRYYVRDFDLAELRTLSVWERFSDGAGQVAVFPQRFPAHSGHFRIATLEDELQMISGLNHSTGRQVGIYPEVKNPAWHHKEGVDCAALLLKLLGQYGYTGAADRVYVQCFDAAELRRIREDLGCRLPLIQLVADDEWGESTTDYAQLMTTAGLASVAEYADGIGPWLRQLYTVPAIDGEPLSSGLLERAHSAGLKVHPYTFRADAVEPCFGDFSTMIRWFTGHLGVDGVFTDFPDKARMAFSS</sequence>
<dbReference type="FunFam" id="3.20.20.190:FF:000009">
    <property type="entry name" value="Glycerophosphodiester phosphodiesterase, periplasmic"/>
    <property type="match status" value="1"/>
</dbReference>
<keyword evidence="5" id="KW-0378">Hydrolase</keyword>